<dbReference type="GO" id="GO:0016301">
    <property type="term" value="F:kinase activity"/>
    <property type="evidence" value="ECO:0007669"/>
    <property type="project" value="UniProtKB-KW"/>
</dbReference>
<dbReference type="Pfam" id="PF01272">
    <property type="entry name" value="GreA_GreB"/>
    <property type="match status" value="1"/>
</dbReference>
<reference evidence="2" key="1">
    <citation type="journal article" date="2014" name="Int. J. Syst. Evol. Microbiol.">
        <title>Complete genome sequence of Corynebacterium casei LMG S-19264T (=DSM 44701T), isolated from a smear-ripened cheese.</title>
        <authorList>
            <consortium name="US DOE Joint Genome Institute (JGI-PGF)"/>
            <person name="Walter F."/>
            <person name="Albersmeier A."/>
            <person name="Kalinowski J."/>
            <person name="Ruckert C."/>
        </authorList>
    </citation>
    <scope>NUCLEOTIDE SEQUENCE</scope>
    <source>
        <strain evidence="2">CCM 7086</strain>
    </source>
</reference>
<dbReference type="RefSeq" id="WP_188395005.1">
    <property type="nucleotide sequence ID" value="NZ_BMCG01000002.1"/>
</dbReference>
<name>A0A8J2UK73_9BURK</name>
<dbReference type="GO" id="GO:0006354">
    <property type="term" value="P:DNA-templated transcription elongation"/>
    <property type="evidence" value="ECO:0007669"/>
    <property type="project" value="TreeGrafter"/>
</dbReference>
<dbReference type="AlphaFoldDB" id="A0A8J2UK73"/>
<dbReference type="GO" id="GO:0032784">
    <property type="term" value="P:regulation of DNA-templated transcription elongation"/>
    <property type="evidence" value="ECO:0007669"/>
    <property type="project" value="InterPro"/>
</dbReference>
<protein>
    <submittedName>
        <fullName evidence="2">Nucleoside diphosphate kinase regulator</fullName>
    </submittedName>
</protein>
<keyword evidence="3" id="KW-1185">Reference proteome</keyword>
<gene>
    <name evidence="2" type="ORF">GCM10007205_08970</name>
</gene>
<dbReference type="GO" id="GO:0070063">
    <property type="term" value="F:RNA polymerase binding"/>
    <property type="evidence" value="ECO:0007669"/>
    <property type="project" value="InterPro"/>
</dbReference>
<sequence length="139" mass="14696">MKDQRYLSQDDAAILYRLAEHLLRLDGAESEAADELSDIVAGASRVPPGSKRKDIVQLGTVVTLSFFSTGQESSVTLVHPSEANAAAGRISVLTPIGLAIIGRKINACVEVDLPTGRQEKIRIADVRAPEAEAVATGTS</sequence>
<accession>A0A8J2UK73</accession>
<comment type="caution">
    <text evidence="2">The sequence shown here is derived from an EMBL/GenBank/DDBJ whole genome shotgun (WGS) entry which is preliminary data.</text>
</comment>
<keyword evidence="2" id="KW-0418">Kinase</keyword>
<dbReference type="Gene3D" id="3.10.50.30">
    <property type="entry name" value="Transcription elongation factor, GreA/GreB, C-terminal domain"/>
    <property type="match status" value="1"/>
</dbReference>
<dbReference type="InterPro" id="IPR036953">
    <property type="entry name" value="GreA/GreB_C_sf"/>
</dbReference>
<dbReference type="PANTHER" id="PTHR30437">
    <property type="entry name" value="TRANSCRIPTION ELONGATION FACTOR GREA"/>
    <property type="match status" value="1"/>
</dbReference>
<dbReference type="Proteomes" id="UP000620266">
    <property type="component" value="Unassembled WGS sequence"/>
</dbReference>
<dbReference type="EMBL" id="BMCG01000002">
    <property type="protein sequence ID" value="GGC01933.1"/>
    <property type="molecule type" value="Genomic_DNA"/>
</dbReference>
<evidence type="ECO:0000259" key="1">
    <source>
        <dbReference type="Pfam" id="PF01272"/>
    </source>
</evidence>
<evidence type="ECO:0000313" key="2">
    <source>
        <dbReference type="EMBL" id="GGC01933.1"/>
    </source>
</evidence>
<evidence type="ECO:0000313" key="3">
    <source>
        <dbReference type="Proteomes" id="UP000620266"/>
    </source>
</evidence>
<dbReference type="InterPro" id="IPR001437">
    <property type="entry name" value="Tscrpt_elong_fac_GreA/B_C"/>
</dbReference>
<feature type="domain" description="Transcription elongation factor GreA/GreB C-terminal" evidence="1">
    <location>
        <begin position="52"/>
        <end position="127"/>
    </location>
</feature>
<dbReference type="PANTHER" id="PTHR30437:SF5">
    <property type="entry name" value="REGULATOR OF NUCLEOSIDE DIPHOSPHATE KINASE"/>
    <property type="match status" value="1"/>
</dbReference>
<dbReference type="GO" id="GO:0003677">
    <property type="term" value="F:DNA binding"/>
    <property type="evidence" value="ECO:0007669"/>
    <property type="project" value="InterPro"/>
</dbReference>
<reference evidence="2" key="2">
    <citation type="submission" date="2020-09" db="EMBL/GenBank/DDBJ databases">
        <authorList>
            <person name="Sun Q."/>
            <person name="Sedlacek I."/>
        </authorList>
    </citation>
    <scope>NUCLEOTIDE SEQUENCE</scope>
    <source>
        <strain evidence="2">CCM 7086</strain>
    </source>
</reference>
<keyword evidence="2" id="KW-0808">Transferase</keyword>
<organism evidence="2 3">
    <name type="scientific">Oxalicibacterium flavum</name>
    <dbReference type="NCBI Taxonomy" id="179467"/>
    <lineage>
        <taxon>Bacteria</taxon>
        <taxon>Pseudomonadati</taxon>
        <taxon>Pseudomonadota</taxon>
        <taxon>Betaproteobacteria</taxon>
        <taxon>Burkholderiales</taxon>
        <taxon>Oxalobacteraceae</taxon>
        <taxon>Oxalicibacterium</taxon>
    </lineage>
</organism>
<proteinExistence type="predicted"/>
<dbReference type="SUPFAM" id="SSF54534">
    <property type="entry name" value="FKBP-like"/>
    <property type="match status" value="1"/>
</dbReference>
<dbReference type="InterPro" id="IPR023459">
    <property type="entry name" value="Tscrpt_elong_fac_GreA/B_fam"/>
</dbReference>